<comment type="caution">
    <text evidence="5">The sequence shown here is derived from an EMBL/GenBank/DDBJ whole genome shotgun (WGS) entry which is preliminary data.</text>
</comment>
<dbReference type="Pfam" id="PF16344">
    <property type="entry name" value="FecR_C"/>
    <property type="match status" value="1"/>
</dbReference>
<name>A0A413IQC0_9BACT</name>
<dbReference type="Pfam" id="PF04773">
    <property type="entry name" value="FecR"/>
    <property type="match status" value="1"/>
</dbReference>
<dbReference type="Gene3D" id="2.60.120.1440">
    <property type="match status" value="1"/>
</dbReference>
<feature type="transmembrane region" description="Helical" evidence="1">
    <location>
        <begin position="85"/>
        <end position="105"/>
    </location>
</feature>
<evidence type="ECO:0000259" key="2">
    <source>
        <dbReference type="Pfam" id="PF04773"/>
    </source>
</evidence>
<protein>
    <submittedName>
        <fullName evidence="5">FecR family protein</fullName>
    </submittedName>
</protein>
<keyword evidence="1" id="KW-1133">Transmembrane helix</keyword>
<reference evidence="7 8" key="1">
    <citation type="submission" date="2018-08" db="EMBL/GenBank/DDBJ databases">
        <title>A genome reference for cultivated species of the human gut microbiota.</title>
        <authorList>
            <person name="Zou Y."/>
            <person name="Xue W."/>
            <person name="Luo G."/>
        </authorList>
    </citation>
    <scope>NUCLEOTIDE SEQUENCE [LARGE SCALE GENOMIC DNA]</scope>
    <source>
        <strain evidence="4 7">AF14-49</strain>
        <strain evidence="6 8">AF34-33</strain>
        <strain evidence="5 9">OF02-7</strain>
    </source>
</reference>
<evidence type="ECO:0000313" key="4">
    <source>
        <dbReference type="EMBL" id="RGV34057.1"/>
    </source>
</evidence>
<evidence type="ECO:0000256" key="1">
    <source>
        <dbReference type="SAM" id="Phobius"/>
    </source>
</evidence>
<dbReference type="Proteomes" id="UP000286063">
    <property type="component" value="Unassembled WGS sequence"/>
</dbReference>
<organism evidence="5 9">
    <name type="scientific">Butyricimonas virosa</name>
    <dbReference type="NCBI Taxonomy" id="544645"/>
    <lineage>
        <taxon>Bacteria</taxon>
        <taxon>Pseudomonadati</taxon>
        <taxon>Bacteroidota</taxon>
        <taxon>Bacteroidia</taxon>
        <taxon>Bacteroidales</taxon>
        <taxon>Odoribacteraceae</taxon>
        <taxon>Butyricimonas</taxon>
    </lineage>
</organism>
<dbReference type="EMBL" id="QRZA01000009">
    <property type="protein sequence ID" value="RGV34057.1"/>
    <property type="molecule type" value="Genomic_DNA"/>
</dbReference>
<evidence type="ECO:0000313" key="7">
    <source>
        <dbReference type="Proteomes" id="UP000283589"/>
    </source>
</evidence>
<evidence type="ECO:0000259" key="3">
    <source>
        <dbReference type="Pfam" id="PF16344"/>
    </source>
</evidence>
<evidence type="ECO:0000313" key="9">
    <source>
        <dbReference type="Proteomes" id="UP000286063"/>
    </source>
</evidence>
<dbReference type="EMBL" id="QRPV01000009">
    <property type="protein sequence ID" value="RHM43265.1"/>
    <property type="molecule type" value="Genomic_DNA"/>
</dbReference>
<dbReference type="EMBL" id="QSCR01000006">
    <property type="protein sequence ID" value="RGY19451.1"/>
    <property type="molecule type" value="Genomic_DNA"/>
</dbReference>
<dbReference type="OrthoDB" id="1096949at2"/>
<evidence type="ECO:0000313" key="8">
    <source>
        <dbReference type="Proteomes" id="UP000286038"/>
    </source>
</evidence>
<feature type="domain" description="Protein FecR C-terminal" evidence="3">
    <location>
        <begin position="315"/>
        <end position="383"/>
    </location>
</feature>
<dbReference type="InterPro" id="IPR006860">
    <property type="entry name" value="FecR"/>
</dbReference>
<dbReference type="Proteomes" id="UP000283589">
    <property type="component" value="Unassembled WGS sequence"/>
</dbReference>
<dbReference type="GO" id="GO:0016989">
    <property type="term" value="F:sigma factor antagonist activity"/>
    <property type="evidence" value="ECO:0007669"/>
    <property type="project" value="TreeGrafter"/>
</dbReference>
<proteinExistence type="predicted"/>
<dbReference type="Proteomes" id="UP000286038">
    <property type="component" value="Unassembled WGS sequence"/>
</dbReference>
<dbReference type="AlphaFoldDB" id="A0A413IQC0"/>
<dbReference type="STRING" id="1121130.GCA_000519105_03109"/>
<evidence type="ECO:0000313" key="5">
    <source>
        <dbReference type="EMBL" id="RGY19451.1"/>
    </source>
</evidence>
<dbReference type="PANTHER" id="PTHR30273">
    <property type="entry name" value="PERIPLASMIC SIGNAL SENSOR AND SIGMA FACTOR ACTIVATOR FECR-RELATED"/>
    <property type="match status" value="1"/>
</dbReference>
<sequence length="391" mass="44891">MDNTHRKIIELIVLYMENKISKTQQEELTAWLEEDEKNRSFFQQVISPEKSVQKFETRKHIDSERAFSKFKKNTQPHKVKSIYRLSQYAAIFLVPVLVGLVYLLVNQEPATREISQSPITHGNNKAILILSQGETIDLSPDHALPALPEGIDLVLQGDKLVYISDSTTEKERQYHELVTPRGGEFKITLPDGTFVHLNSNSKLRFPKNFAPDKREIFLSGEAYFEVSKNTNKPFLVIAEDVQVKVYGTTFNINTLLGNQIQTTLVKGSVGIRVQDSSQEYILKPSQQAIVQKTDGDITIRDVDTTPYTAWTEGIFLFDNERLETILDKLALWYDVELFYQNESVKNVCFTGYLKRYDNIDIILNAIESTVSATFHIKERTIIINKNEYTNR</sequence>
<dbReference type="PANTHER" id="PTHR30273:SF2">
    <property type="entry name" value="PROTEIN FECR"/>
    <property type="match status" value="1"/>
</dbReference>
<evidence type="ECO:0000313" key="6">
    <source>
        <dbReference type="EMBL" id="RHM43265.1"/>
    </source>
</evidence>
<gene>
    <name evidence="4" type="ORF">DWW18_08980</name>
    <name evidence="6" type="ORF">DWZ68_09320</name>
    <name evidence="5" type="ORF">DXA50_05800</name>
</gene>
<feature type="domain" description="FecR protein" evidence="2">
    <location>
        <begin position="177"/>
        <end position="269"/>
    </location>
</feature>
<accession>A0A413IQC0</accession>
<keyword evidence="1" id="KW-0472">Membrane</keyword>
<dbReference type="Gene3D" id="3.55.50.30">
    <property type="match status" value="1"/>
</dbReference>
<dbReference type="InterPro" id="IPR032508">
    <property type="entry name" value="FecR_C"/>
</dbReference>
<dbReference type="InterPro" id="IPR012373">
    <property type="entry name" value="Ferrdict_sens_TM"/>
</dbReference>
<dbReference type="FunFam" id="2.60.120.1440:FF:000001">
    <property type="entry name" value="Putative anti-sigma factor"/>
    <property type="match status" value="1"/>
</dbReference>
<keyword evidence="1" id="KW-0812">Transmembrane</keyword>